<feature type="transmembrane region" description="Helical" evidence="7">
    <location>
        <begin position="482"/>
        <end position="508"/>
    </location>
</feature>
<comment type="caution">
    <text evidence="8">The sequence shown here is derived from an EMBL/GenBank/DDBJ whole genome shotgun (WGS) entry which is preliminary data.</text>
</comment>
<keyword evidence="3" id="KW-1003">Cell membrane</keyword>
<evidence type="ECO:0000256" key="2">
    <source>
        <dbReference type="ARBA" id="ARBA00008789"/>
    </source>
</evidence>
<comment type="similarity">
    <text evidence="2 7">Belongs to the XK family.</text>
</comment>
<evidence type="ECO:0000256" key="7">
    <source>
        <dbReference type="RuleBase" id="RU910716"/>
    </source>
</evidence>
<evidence type="ECO:0000256" key="6">
    <source>
        <dbReference type="ARBA" id="ARBA00023136"/>
    </source>
</evidence>
<dbReference type="GO" id="GO:0070782">
    <property type="term" value="P:phosphatidylserine exposure on apoptotic cell surface"/>
    <property type="evidence" value="ECO:0007669"/>
    <property type="project" value="TreeGrafter"/>
</dbReference>
<feature type="transmembrane region" description="Helical" evidence="7">
    <location>
        <begin position="393"/>
        <end position="410"/>
    </location>
</feature>
<keyword evidence="9" id="KW-1185">Reference proteome</keyword>
<feature type="transmembrane region" description="Helical" evidence="7">
    <location>
        <begin position="65"/>
        <end position="85"/>
    </location>
</feature>
<evidence type="ECO:0000256" key="5">
    <source>
        <dbReference type="ARBA" id="ARBA00022989"/>
    </source>
</evidence>
<sequence>MPNTESEYKRAVVLQRTILGYELNSNQNVWANYLIPSIVGCLLYTVQTAADIGVAYAHFREGNPIWASMTLFFMYCPVLGCFIWCTTSLELWPQLDGWGIENTKWILMKILQHIFFPVWSMWRYAERIFWSIEALLNSDEDGREEALENVTAPRTIEFYFFLQAFLQGLPQILLQVHILMRFALDTELQTIQAQTMSVFTNLIKVSIVVTLYQRFKSQKIGGKDYPWFKSEKYDIDPSIDVVDSVAIHSRTVPPPKRRRQRRKTGIIYATKENAKRLKREYESLNNTPVPPAYSRALSQRRPSSDLYMLPSGIVGEDETDGLYLNRETSILDGPPRRVYRGDEVDAPRRLREIKGLPEDDIVGKLIAFFWWFCFLVARILAISSFAYFYPRDIIWLLSVHFIICVAFLVYDVKTYVVRQNKAVFYIFLGLVYIFCIIEFMKKFKKAKYLYLGFFALVFVENFATCLVWWLSNLESEEIQSDWWFRFIFFGVLLCSLFSLSSMVFYLIFNKPKKVVVDEEVVEGNPL</sequence>
<feature type="transmembrane region" description="Helical" evidence="7">
    <location>
        <begin position="33"/>
        <end position="59"/>
    </location>
</feature>
<name>A0AAW1N6F2_POPJA</name>
<dbReference type="PANTHER" id="PTHR16024">
    <property type="entry name" value="XK-RELATED PROTEIN"/>
    <property type="match status" value="1"/>
</dbReference>
<organism evidence="8 9">
    <name type="scientific">Popillia japonica</name>
    <name type="common">Japanese beetle</name>
    <dbReference type="NCBI Taxonomy" id="7064"/>
    <lineage>
        <taxon>Eukaryota</taxon>
        <taxon>Metazoa</taxon>
        <taxon>Ecdysozoa</taxon>
        <taxon>Arthropoda</taxon>
        <taxon>Hexapoda</taxon>
        <taxon>Insecta</taxon>
        <taxon>Pterygota</taxon>
        <taxon>Neoptera</taxon>
        <taxon>Endopterygota</taxon>
        <taxon>Coleoptera</taxon>
        <taxon>Polyphaga</taxon>
        <taxon>Scarabaeiformia</taxon>
        <taxon>Scarabaeidae</taxon>
        <taxon>Rutelinae</taxon>
        <taxon>Popillia</taxon>
    </lineage>
</organism>
<feature type="transmembrane region" description="Helical" evidence="7">
    <location>
        <begin position="106"/>
        <end position="125"/>
    </location>
</feature>
<comment type="subcellular location">
    <subcellularLocation>
        <location evidence="1">Cell membrane</location>
        <topology evidence="1">Multi-pass membrane protein</topology>
    </subcellularLocation>
    <subcellularLocation>
        <location evidence="7">Membrane</location>
        <topology evidence="7">Multi-pass membrane protein</topology>
    </subcellularLocation>
</comment>
<evidence type="ECO:0000313" key="8">
    <source>
        <dbReference type="EMBL" id="KAK9754698.1"/>
    </source>
</evidence>
<dbReference type="AlphaFoldDB" id="A0AAW1N6F2"/>
<dbReference type="InterPro" id="IPR018629">
    <property type="entry name" value="XK-rel"/>
</dbReference>
<feature type="transmembrane region" description="Helical" evidence="7">
    <location>
        <begin position="422"/>
        <end position="441"/>
    </location>
</feature>
<gene>
    <name evidence="8" type="ORF">QE152_g1036</name>
</gene>
<dbReference type="EMBL" id="JASPKY010000006">
    <property type="protein sequence ID" value="KAK9754698.1"/>
    <property type="molecule type" value="Genomic_DNA"/>
</dbReference>
<feature type="transmembrane region" description="Helical" evidence="7">
    <location>
        <begin position="448"/>
        <end position="470"/>
    </location>
</feature>
<reference evidence="8 9" key="1">
    <citation type="journal article" date="2024" name="BMC Genomics">
        <title>De novo assembly and annotation of Popillia japonica's genome with initial clues to its potential as an invasive pest.</title>
        <authorList>
            <person name="Cucini C."/>
            <person name="Boschi S."/>
            <person name="Funari R."/>
            <person name="Cardaioli E."/>
            <person name="Iannotti N."/>
            <person name="Marturano G."/>
            <person name="Paoli F."/>
            <person name="Bruttini M."/>
            <person name="Carapelli A."/>
            <person name="Frati F."/>
            <person name="Nardi F."/>
        </authorList>
    </citation>
    <scope>NUCLEOTIDE SEQUENCE [LARGE SCALE GENOMIC DNA]</scope>
    <source>
        <strain evidence="8">DMR45628</strain>
    </source>
</reference>
<protein>
    <recommendedName>
        <fullName evidence="7">XK-related protein</fullName>
    </recommendedName>
</protein>
<evidence type="ECO:0000256" key="3">
    <source>
        <dbReference type="ARBA" id="ARBA00022475"/>
    </source>
</evidence>
<keyword evidence="4 7" id="KW-0812">Transmembrane</keyword>
<dbReference type="Pfam" id="PF09815">
    <property type="entry name" value="XK-related"/>
    <property type="match status" value="2"/>
</dbReference>
<keyword evidence="6 7" id="KW-0472">Membrane</keyword>
<accession>A0AAW1N6F2</accession>
<evidence type="ECO:0000256" key="1">
    <source>
        <dbReference type="ARBA" id="ARBA00004651"/>
    </source>
</evidence>
<keyword evidence="5 7" id="KW-1133">Transmembrane helix</keyword>
<dbReference type="InterPro" id="IPR050895">
    <property type="entry name" value="XK-related_scramblase"/>
</dbReference>
<dbReference type="Proteomes" id="UP001458880">
    <property type="component" value="Unassembled WGS sequence"/>
</dbReference>
<proteinExistence type="inferred from homology"/>
<dbReference type="PANTHER" id="PTHR16024:SF27">
    <property type="entry name" value="XK-RELATED PROTEIN"/>
    <property type="match status" value="1"/>
</dbReference>
<feature type="transmembrane region" description="Helical" evidence="7">
    <location>
        <begin position="361"/>
        <end position="381"/>
    </location>
</feature>
<dbReference type="GO" id="GO:0005886">
    <property type="term" value="C:plasma membrane"/>
    <property type="evidence" value="ECO:0007669"/>
    <property type="project" value="UniProtKB-SubCell"/>
</dbReference>
<evidence type="ECO:0000313" key="9">
    <source>
        <dbReference type="Proteomes" id="UP001458880"/>
    </source>
</evidence>
<dbReference type="GO" id="GO:1902742">
    <property type="term" value="P:apoptotic process involved in development"/>
    <property type="evidence" value="ECO:0007669"/>
    <property type="project" value="TreeGrafter"/>
</dbReference>
<evidence type="ECO:0000256" key="4">
    <source>
        <dbReference type="ARBA" id="ARBA00022692"/>
    </source>
</evidence>
<dbReference type="GO" id="GO:0043652">
    <property type="term" value="P:engulfment of apoptotic cell"/>
    <property type="evidence" value="ECO:0007669"/>
    <property type="project" value="TreeGrafter"/>
</dbReference>